<dbReference type="Proteomes" id="UP000278222">
    <property type="component" value="Unassembled WGS sequence"/>
</dbReference>
<evidence type="ECO:0000256" key="3">
    <source>
        <dbReference type="ARBA" id="ARBA00022964"/>
    </source>
</evidence>
<dbReference type="PANTHER" id="PTHR43779:SF3">
    <property type="entry name" value="(3R)-3-[(CARBOXYMETHYL)AMINO]FATTY ACID OXYGENASE_DECARBOXYLASE"/>
    <property type="match status" value="1"/>
</dbReference>
<comment type="similarity">
    <text evidence="1">Belongs to the TfdA dioxygenase family.</text>
</comment>
<dbReference type="RefSeq" id="WP_123693058.1">
    <property type="nucleotide sequence ID" value="NZ_AP019700.1"/>
</dbReference>
<sequence>MTPTFHAIHPLFGAEVQGVDLSRPLPDAVFAAIADAFERRSVLLFRSQAVDDAAQVAFAARFGPLETVRAGAVGGGTHLITLTNVAPDGGILPPTHEQTLHGLANRLWHTDSSFKAIPALASLLSAREVPPEGGETEWAGTRAAFAALPDELRRRIDGLTVRHDFAHSRAKVDPDLAVAATRAAFPPVTRPLVRRNPLTGEAALYLGSHAAAVDGMGVVEGRALLDMLTRHATRPEFVYTHRWRPGDLVLWDNRATLHRGRPFAAGLHRRTIVRATIADPAGRLAVAA</sequence>
<dbReference type="GO" id="GO:0046872">
    <property type="term" value="F:metal ion binding"/>
    <property type="evidence" value="ECO:0007669"/>
    <property type="project" value="UniProtKB-KW"/>
</dbReference>
<proteinExistence type="inferred from homology"/>
<evidence type="ECO:0000256" key="4">
    <source>
        <dbReference type="ARBA" id="ARBA00023002"/>
    </source>
</evidence>
<dbReference type="GO" id="GO:0016706">
    <property type="term" value="F:2-oxoglutarate-dependent dioxygenase activity"/>
    <property type="evidence" value="ECO:0007669"/>
    <property type="project" value="UniProtKB-ARBA"/>
</dbReference>
<dbReference type="SUPFAM" id="SSF51197">
    <property type="entry name" value="Clavaminate synthase-like"/>
    <property type="match status" value="1"/>
</dbReference>
<keyword evidence="3 7" id="KW-0223">Dioxygenase</keyword>
<dbReference type="InterPro" id="IPR003819">
    <property type="entry name" value="TauD/TfdA-like"/>
</dbReference>
<reference evidence="7 8" key="1">
    <citation type="submission" date="2018-11" db="EMBL/GenBank/DDBJ databases">
        <title>Genomic Encyclopedia of Type Strains, Phase IV (KMG-IV): sequencing the most valuable type-strain genomes for metagenomic binning, comparative biology and taxonomic classification.</title>
        <authorList>
            <person name="Goeker M."/>
        </authorList>
    </citation>
    <scope>NUCLEOTIDE SEQUENCE [LARGE SCALE GENOMIC DNA]</scope>
    <source>
        <strain evidence="7 8">DSM 5900</strain>
    </source>
</reference>
<evidence type="ECO:0000313" key="8">
    <source>
        <dbReference type="Proteomes" id="UP000278222"/>
    </source>
</evidence>
<evidence type="ECO:0000259" key="6">
    <source>
        <dbReference type="Pfam" id="PF02668"/>
    </source>
</evidence>
<name>A0A3N1KXZ1_9PROT</name>
<keyword evidence="4" id="KW-0560">Oxidoreductase</keyword>
<dbReference type="InterPro" id="IPR042098">
    <property type="entry name" value="TauD-like_sf"/>
</dbReference>
<dbReference type="InterPro" id="IPR051178">
    <property type="entry name" value="TfdA_dioxygenase"/>
</dbReference>
<protein>
    <submittedName>
        <fullName evidence="7">Alpha-ketoglutarate-dependent 2,4-dichlorophenoxyacetate dioxygenase</fullName>
    </submittedName>
</protein>
<dbReference type="OrthoDB" id="7346227at2"/>
<dbReference type="AlphaFoldDB" id="A0A3N1KXZ1"/>
<evidence type="ECO:0000256" key="2">
    <source>
        <dbReference type="ARBA" id="ARBA00022723"/>
    </source>
</evidence>
<dbReference type="PANTHER" id="PTHR43779">
    <property type="entry name" value="DIOXYGENASE RV0097-RELATED"/>
    <property type="match status" value="1"/>
</dbReference>
<feature type="domain" description="TauD/TfdA-like" evidence="6">
    <location>
        <begin position="7"/>
        <end position="276"/>
    </location>
</feature>
<keyword evidence="2" id="KW-0479">Metal-binding</keyword>
<dbReference type="EMBL" id="RJKX01000016">
    <property type="protein sequence ID" value="ROP83450.1"/>
    <property type="molecule type" value="Genomic_DNA"/>
</dbReference>
<keyword evidence="8" id="KW-1185">Reference proteome</keyword>
<dbReference type="Gene3D" id="3.60.130.10">
    <property type="entry name" value="Clavaminate synthase-like"/>
    <property type="match status" value="1"/>
</dbReference>
<gene>
    <name evidence="7" type="ORF">EDC65_4097</name>
</gene>
<evidence type="ECO:0000256" key="5">
    <source>
        <dbReference type="ARBA" id="ARBA00023004"/>
    </source>
</evidence>
<keyword evidence="5" id="KW-0408">Iron</keyword>
<dbReference type="Pfam" id="PF02668">
    <property type="entry name" value="TauD"/>
    <property type="match status" value="1"/>
</dbReference>
<evidence type="ECO:0000313" key="7">
    <source>
        <dbReference type="EMBL" id="ROP83450.1"/>
    </source>
</evidence>
<evidence type="ECO:0000256" key="1">
    <source>
        <dbReference type="ARBA" id="ARBA00005896"/>
    </source>
</evidence>
<accession>A0A3N1KXZ1</accession>
<organism evidence="7 8">
    <name type="scientific">Stella humosa</name>
    <dbReference type="NCBI Taxonomy" id="94"/>
    <lineage>
        <taxon>Bacteria</taxon>
        <taxon>Pseudomonadati</taxon>
        <taxon>Pseudomonadota</taxon>
        <taxon>Alphaproteobacteria</taxon>
        <taxon>Rhodospirillales</taxon>
        <taxon>Stellaceae</taxon>
        <taxon>Stella</taxon>
    </lineage>
</organism>
<comment type="caution">
    <text evidence="7">The sequence shown here is derived from an EMBL/GenBank/DDBJ whole genome shotgun (WGS) entry which is preliminary data.</text>
</comment>